<dbReference type="Proteomes" id="UP000006729">
    <property type="component" value="Chromosome 3"/>
</dbReference>
<dbReference type="InParanoid" id="A0A3N7EQY3"/>
<reference evidence="1 2" key="1">
    <citation type="journal article" date="2006" name="Science">
        <title>The genome of black cottonwood, Populus trichocarpa (Torr. &amp; Gray).</title>
        <authorList>
            <person name="Tuskan G.A."/>
            <person name="Difazio S."/>
            <person name="Jansson S."/>
            <person name="Bohlmann J."/>
            <person name="Grigoriev I."/>
            <person name="Hellsten U."/>
            <person name="Putnam N."/>
            <person name="Ralph S."/>
            <person name="Rombauts S."/>
            <person name="Salamov A."/>
            <person name="Schein J."/>
            <person name="Sterck L."/>
            <person name="Aerts A."/>
            <person name="Bhalerao R.R."/>
            <person name="Bhalerao R.P."/>
            <person name="Blaudez D."/>
            <person name="Boerjan W."/>
            <person name="Brun A."/>
            <person name="Brunner A."/>
            <person name="Busov V."/>
            <person name="Campbell M."/>
            <person name="Carlson J."/>
            <person name="Chalot M."/>
            <person name="Chapman J."/>
            <person name="Chen G.L."/>
            <person name="Cooper D."/>
            <person name="Coutinho P.M."/>
            <person name="Couturier J."/>
            <person name="Covert S."/>
            <person name="Cronk Q."/>
            <person name="Cunningham R."/>
            <person name="Davis J."/>
            <person name="Degroeve S."/>
            <person name="Dejardin A."/>
            <person name="Depamphilis C."/>
            <person name="Detter J."/>
            <person name="Dirks B."/>
            <person name="Dubchak I."/>
            <person name="Duplessis S."/>
            <person name="Ehlting J."/>
            <person name="Ellis B."/>
            <person name="Gendler K."/>
            <person name="Goodstein D."/>
            <person name="Gribskov M."/>
            <person name="Grimwood J."/>
            <person name="Groover A."/>
            <person name="Gunter L."/>
            <person name="Hamberger B."/>
            <person name="Heinze B."/>
            <person name="Helariutta Y."/>
            <person name="Henrissat B."/>
            <person name="Holligan D."/>
            <person name="Holt R."/>
            <person name="Huang W."/>
            <person name="Islam-Faridi N."/>
            <person name="Jones S."/>
            <person name="Jones-Rhoades M."/>
            <person name="Jorgensen R."/>
            <person name="Joshi C."/>
            <person name="Kangasjarvi J."/>
            <person name="Karlsson J."/>
            <person name="Kelleher C."/>
            <person name="Kirkpatrick R."/>
            <person name="Kirst M."/>
            <person name="Kohler A."/>
            <person name="Kalluri U."/>
            <person name="Larimer F."/>
            <person name="Leebens-Mack J."/>
            <person name="Leple J.C."/>
            <person name="Locascio P."/>
            <person name="Lou Y."/>
            <person name="Lucas S."/>
            <person name="Martin F."/>
            <person name="Montanini B."/>
            <person name="Napoli C."/>
            <person name="Nelson D.R."/>
            <person name="Nelson C."/>
            <person name="Nieminen K."/>
            <person name="Nilsson O."/>
            <person name="Pereda V."/>
            <person name="Peter G."/>
            <person name="Philippe R."/>
            <person name="Pilate G."/>
            <person name="Poliakov A."/>
            <person name="Razumovskaya J."/>
            <person name="Richardson P."/>
            <person name="Rinaldi C."/>
            <person name="Ritland K."/>
            <person name="Rouze P."/>
            <person name="Ryaboy D."/>
            <person name="Schmutz J."/>
            <person name="Schrader J."/>
            <person name="Segerman B."/>
            <person name="Shin H."/>
            <person name="Siddiqui A."/>
            <person name="Sterky F."/>
            <person name="Terry A."/>
            <person name="Tsai C.J."/>
            <person name="Uberbacher E."/>
            <person name="Unneberg P."/>
            <person name="Vahala J."/>
            <person name="Wall K."/>
            <person name="Wessler S."/>
            <person name="Yang G."/>
            <person name="Yin T."/>
            <person name="Douglas C."/>
            <person name="Marra M."/>
            <person name="Sandberg G."/>
            <person name="Van de Peer Y."/>
            <person name="Rokhsar D."/>
        </authorList>
    </citation>
    <scope>NUCLEOTIDE SEQUENCE [LARGE SCALE GENOMIC DNA]</scope>
    <source>
        <strain evidence="2">cv. Nisqually</strain>
    </source>
</reference>
<organism evidence="1 2">
    <name type="scientific">Populus trichocarpa</name>
    <name type="common">Western balsam poplar</name>
    <name type="synonym">Populus balsamifera subsp. trichocarpa</name>
    <dbReference type="NCBI Taxonomy" id="3694"/>
    <lineage>
        <taxon>Eukaryota</taxon>
        <taxon>Viridiplantae</taxon>
        <taxon>Streptophyta</taxon>
        <taxon>Embryophyta</taxon>
        <taxon>Tracheophyta</taxon>
        <taxon>Spermatophyta</taxon>
        <taxon>Magnoliopsida</taxon>
        <taxon>eudicotyledons</taxon>
        <taxon>Gunneridae</taxon>
        <taxon>Pentapetalae</taxon>
        <taxon>rosids</taxon>
        <taxon>fabids</taxon>
        <taxon>Malpighiales</taxon>
        <taxon>Salicaceae</taxon>
        <taxon>Saliceae</taxon>
        <taxon>Populus</taxon>
    </lineage>
</organism>
<accession>A0A3N7EQY3</accession>
<protein>
    <submittedName>
        <fullName evidence="1">Uncharacterized protein</fullName>
    </submittedName>
</protein>
<sequence>MDVFIPEEYVMRRRREKRGAAIAEKRTEESSKRNAEEIKRVHPSPFRLENEFLVASGLSESVLFICFSA</sequence>
<dbReference type="OMA" id="PFRLENE"/>
<evidence type="ECO:0000313" key="1">
    <source>
        <dbReference type="EMBL" id="RQO88249.1"/>
    </source>
</evidence>
<dbReference type="EMBL" id="CM009292">
    <property type="protein sequence ID" value="RQO88249.1"/>
    <property type="molecule type" value="Genomic_DNA"/>
</dbReference>
<gene>
    <name evidence="1" type="ORF">POPTR_003G124433</name>
</gene>
<evidence type="ECO:0000313" key="2">
    <source>
        <dbReference type="Proteomes" id="UP000006729"/>
    </source>
</evidence>
<keyword evidence="2" id="KW-1185">Reference proteome</keyword>
<proteinExistence type="predicted"/>
<dbReference type="AlphaFoldDB" id="A0A3N7EQY3"/>
<dbReference type="Gramene" id="Potri.003G124433.1.v4.1">
    <property type="protein sequence ID" value="Potri.003G124433.1.v4.1"/>
    <property type="gene ID" value="Potri.003G124433.v4.1"/>
</dbReference>
<name>A0A3N7EQY3_POPTR</name>